<feature type="transmembrane region" description="Helical" evidence="5">
    <location>
        <begin position="211"/>
        <end position="227"/>
    </location>
</feature>
<dbReference type="Proteomes" id="UP000231214">
    <property type="component" value="Unassembled WGS sequence"/>
</dbReference>
<feature type="transmembrane region" description="Helical" evidence="5">
    <location>
        <begin position="164"/>
        <end position="182"/>
    </location>
</feature>
<comment type="subcellular location">
    <subcellularLocation>
        <location evidence="1">Membrane</location>
        <topology evidence="1">Multi-pass membrane protein</topology>
    </subcellularLocation>
</comment>
<keyword evidence="3 5" id="KW-1133">Transmembrane helix</keyword>
<evidence type="ECO:0000256" key="2">
    <source>
        <dbReference type="ARBA" id="ARBA00022692"/>
    </source>
</evidence>
<dbReference type="InterPro" id="IPR007016">
    <property type="entry name" value="O-antigen_ligase-rel_domated"/>
</dbReference>
<proteinExistence type="predicted"/>
<dbReference type="InterPro" id="IPR051533">
    <property type="entry name" value="WaaL-like"/>
</dbReference>
<protein>
    <recommendedName>
        <fullName evidence="6">O-antigen ligase-related domain-containing protein</fullName>
    </recommendedName>
</protein>
<dbReference type="PANTHER" id="PTHR37422">
    <property type="entry name" value="TEICHURONIC ACID BIOSYNTHESIS PROTEIN TUAE"/>
    <property type="match status" value="1"/>
</dbReference>
<feature type="non-terminal residue" evidence="7">
    <location>
        <position position="521"/>
    </location>
</feature>
<evidence type="ECO:0000313" key="8">
    <source>
        <dbReference type="Proteomes" id="UP000231214"/>
    </source>
</evidence>
<gene>
    <name evidence="7" type="ORF">COT66_00740</name>
</gene>
<dbReference type="Pfam" id="PF04932">
    <property type="entry name" value="Wzy_C"/>
    <property type="match status" value="1"/>
</dbReference>
<feature type="transmembrane region" description="Helical" evidence="5">
    <location>
        <begin position="27"/>
        <end position="48"/>
    </location>
</feature>
<feature type="transmembrane region" description="Helical" evidence="5">
    <location>
        <begin position="189"/>
        <end position="205"/>
    </location>
</feature>
<organism evidence="7 8">
    <name type="scientific">Candidatus Shapirobacteria bacterium CG09_land_8_20_14_0_10_49_15</name>
    <dbReference type="NCBI Taxonomy" id="1974482"/>
    <lineage>
        <taxon>Bacteria</taxon>
        <taxon>Candidatus Shapironibacteriota</taxon>
    </lineage>
</organism>
<dbReference type="GO" id="GO:0016020">
    <property type="term" value="C:membrane"/>
    <property type="evidence" value="ECO:0007669"/>
    <property type="project" value="UniProtKB-SubCell"/>
</dbReference>
<keyword evidence="4 5" id="KW-0472">Membrane</keyword>
<feature type="transmembrane region" description="Helical" evidence="5">
    <location>
        <begin position="347"/>
        <end position="368"/>
    </location>
</feature>
<evidence type="ECO:0000259" key="6">
    <source>
        <dbReference type="Pfam" id="PF04932"/>
    </source>
</evidence>
<feature type="transmembrane region" description="Helical" evidence="5">
    <location>
        <begin position="60"/>
        <end position="80"/>
    </location>
</feature>
<reference evidence="8" key="1">
    <citation type="submission" date="2017-09" db="EMBL/GenBank/DDBJ databases">
        <title>Depth-based differentiation of microbial function through sediment-hosted aquifers and enrichment of novel symbionts in the deep terrestrial subsurface.</title>
        <authorList>
            <person name="Probst A.J."/>
            <person name="Ladd B."/>
            <person name="Jarett J.K."/>
            <person name="Geller-Mcgrath D.E."/>
            <person name="Sieber C.M.K."/>
            <person name="Emerson J.B."/>
            <person name="Anantharaman K."/>
            <person name="Thomas B.C."/>
            <person name="Malmstrom R."/>
            <person name="Stieglmeier M."/>
            <person name="Klingl A."/>
            <person name="Woyke T."/>
            <person name="Ryan C.M."/>
            <person name="Banfield J.F."/>
        </authorList>
    </citation>
    <scope>NUCLEOTIDE SEQUENCE [LARGE SCALE GENOMIC DNA]</scope>
</reference>
<feature type="transmembrane region" description="Helical" evidence="5">
    <location>
        <begin position="450"/>
        <end position="472"/>
    </location>
</feature>
<feature type="transmembrane region" description="Helical" evidence="5">
    <location>
        <begin position="389"/>
        <end position="421"/>
    </location>
</feature>
<evidence type="ECO:0000256" key="1">
    <source>
        <dbReference type="ARBA" id="ARBA00004141"/>
    </source>
</evidence>
<dbReference type="AlphaFoldDB" id="A0A2M6XBE4"/>
<feature type="transmembrane region" description="Helical" evidence="5">
    <location>
        <begin position="234"/>
        <end position="253"/>
    </location>
</feature>
<accession>A0A2M6XBE4</accession>
<comment type="caution">
    <text evidence="7">The sequence shown here is derived from an EMBL/GenBank/DDBJ whole genome shotgun (WGS) entry which is preliminary data.</text>
</comment>
<evidence type="ECO:0000256" key="5">
    <source>
        <dbReference type="SAM" id="Phobius"/>
    </source>
</evidence>
<name>A0A2M6XBE4_9BACT</name>
<dbReference type="PANTHER" id="PTHR37422:SF13">
    <property type="entry name" value="LIPOPOLYSACCHARIDE BIOSYNTHESIS PROTEIN PA4999-RELATED"/>
    <property type="match status" value="1"/>
</dbReference>
<keyword evidence="2 5" id="KW-0812">Transmembrane</keyword>
<dbReference type="EMBL" id="PEZK01000013">
    <property type="protein sequence ID" value="PIU02331.1"/>
    <property type="molecule type" value="Genomic_DNA"/>
</dbReference>
<evidence type="ECO:0000256" key="3">
    <source>
        <dbReference type="ARBA" id="ARBA00022989"/>
    </source>
</evidence>
<feature type="domain" description="O-antigen ligase-related" evidence="6">
    <location>
        <begin position="194"/>
        <end position="350"/>
    </location>
</feature>
<sequence>MITACFCLLFFLTPLVMAPWTYELFEFNKIMLTFFLAAVIMAAWLVKMILAKKFIFRHTFWDWPLVIFLATQFLSFLVSIDQGTSWWGYYGRFNGGLLSLIVYAFLYWAWVSNLSLHSRRYVLHSLLAGATVAAGYGIAQHYGIDDQLWVQDVKNRVFSTLGQPNWLAAYLTAILPLAWFFTISKSKSPLPYFLSLIFTLCLLFTKSRSGLIGFGTAFAIFWGLNLWQQRRKVLKPFLLISSSLILITVLTKIPPSRVDQVNQVNQVDQAAPILISESGEIRKVVWRGALEIWRHYPILGTGPETFAYAYYWFRPREHNDLSEWDFLYNKAHNEYLNFAANTGTVGLTSYLILIVSFVIWSFPKIINLQRSLKIRKLPARRIGGKIENYFNIALLAGFASILVTNFFGFSVVPVASLFFLLPALAAVDAKPQTPLGNIAQHPRGVFIQKFLIIFVVTLLLAISYQLSTIWLADTRFAKAQKLSQAGQYEAALDLLQLAVKAQLHQPLYQDALATAAAGLNA</sequence>
<evidence type="ECO:0000256" key="4">
    <source>
        <dbReference type="ARBA" id="ARBA00023136"/>
    </source>
</evidence>
<evidence type="ECO:0000313" key="7">
    <source>
        <dbReference type="EMBL" id="PIU02331.1"/>
    </source>
</evidence>
<feature type="transmembrane region" description="Helical" evidence="5">
    <location>
        <begin position="121"/>
        <end position="144"/>
    </location>
</feature>
<feature type="transmembrane region" description="Helical" evidence="5">
    <location>
        <begin position="86"/>
        <end position="109"/>
    </location>
</feature>